<accession>A0AAV1ZX69</accession>
<sequence length="56" mass="6460">MSSHIGYKYGKETDDPLLTPDIGNKQRDLYIIWLKMKGNIGIFSTRVDKKGLKFDL</sequence>
<gene>
    <name evidence="1" type="ORF">LARSCL_LOCUS8552</name>
</gene>
<proteinExistence type="predicted"/>
<evidence type="ECO:0000313" key="1">
    <source>
        <dbReference type="EMBL" id="CAL1276293.1"/>
    </source>
</evidence>
<dbReference type="EMBL" id="CAXIEN010000092">
    <property type="protein sequence ID" value="CAL1276293.1"/>
    <property type="molecule type" value="Genomic_DNA"/>
</dbReference>
<keyword evidence="2" id="KW-1185">Reference proteome</keyword>
<protein>
    <submittedName>
        <fullName evidence="1">Uncharacterized protein</fullName>
    </submittedName>
</protein>
<reference evidence="1 2" key="1">
    <citation type="submission" date="2024-04" db="EMBL/GenBank/DDBJ databases">
        <authorList>
            <person name="Rising A."/>
            <person name="Reimegard J."/>
            <person name="Sonavane S."/>
            <person name="Akerstrom W."/>
            <person name="Nylinder S."/>
            <person name="Hedman E."/>
            <person name="Kallberg Y."/>
        </authorList>
    </citation>
    <scope>NUCLEOTIDE SEQUENCE [LARGE SCALE GENOMIC DNA]</scope>
</reference>
<name>A0AAV1ZX69_9ARAC</name>
<comment type="caution">
    <text evidence="1">The sequence shown here is derived from an EMBL/GenBank/DDBJ whole genome shotgun (WGS) entry which is preliminary data.</text>
</comment>
<feature type="non-terminal residue" evidence="1">
    <location>
        <position position="56"/>
    </location>
</feature>
<evidence type="ECO:0000313" key="2">
    <source>
        <dbReference type="Proteomes" id="UP001497382"/>
    </source>
</evidence>
<dbReference type="AlphaFoldDB" id="A0AAV1ZX69"/>
<dbReference type="Proteomes" id="UP001497382">
    <property type="component" value="Unassembled WGS sequence"/>
</dbReference>
<organism evidence="1 2">
    <name type="scientific">Larinioides sclopetarius</name>
    <dbReference type="NCBI Taxonomy" id="280406"/>
    <lineage>
        <taxon>Eukaryota</taxon>
        <taxon>Metazoa</taxon>
        <taxon>Ecdysozoa</taxon>
        <taxon>Arthropoda</taxon>
        <taxon>Chelicerata</taxon>
        <taxon>Arachnida</taxon>
        <taxon>Araneae</taxon>
        <taxon>Araneomorphae</taxon>
        <taxon>Entelegynae</taxon>
        <taxon>Araneoidea</taxon>
        <taxon>Araneidae</taxon>
        <taxon>Larinioides</taxon>
    </lineage>
</organism>